<proteinExistence type="predicted"/>
<organism evidence="1">
    <name type="scientific">marine sediment metagenome</name>
    <dbReference type="NCBI Taxonomy" id="412755"/>
    <lineage>
        <taxon>unclassified sequences</taxon>
        <taxon>metagenomes</taxon>
        <taxon>ecological metagenomes</taxon>
    </lineage>
</organism>
<accession>A0A0F9IQD7</accession>
<evidence type="ECO:0000313" key="1">
    <source>
        <dbReference type="EMBL" id="KKM57061.1"/>
    </source>
</evidence>
<comment type="caution">
    <text evidence="1">The sequence shown here is derived from an EMBL/GenBank/DDBJ whole genome shotgun (WGS) entry which is preliminary data.</text>
</comment>
<dbReference type="EMBL" id="LAZR01011857">
    <property type="protein sequence ID" value="KKM57061.1"/>
    <property type="molecule type" value="Genomic_DNA"/>
</dbReference>
<reference evidence="1" key="1">
    <citation type="journal article" date="2015" name="Nature">
        <title>Complex archaea that bridge the gap between prokaryotes and eukaryotes.</title>
        <authorList>
            <person name="Spang A."/>
            <person name="Saw J.H."/>
            <person name="Jorgensen S.L."/>
            <person name="Zaremba-Niedzwiedzka K."/>
            <person name="Martijn J."/>
            <person name="Lind A.E."/>
            <person name="van Eijk R."/>
            <person name="Schleper C."/>
            <person name="Guy L."/>
            <person name="Ettema T.J."/>
        </authorList>
    </citation>
    <scope>NUCLEOTIDE SEQUENCE</scope>
</reference>
<name>A0A0F9IQD7_9ZZZZ</name>
<dbReference type="AlphaFoldDB" id="A0A0F9IQD7"/>
<gene>
    <name evidence="1" type="ORF">LCGC14_1551050</name>
</gene>
<sequence length="224" mass="25431">MVETSGQALIRGVDIQKGAIAEFEEALIIRALISSKPTKAREIKFWQKTTGYLTLTAPAKISNIAPGARPFVAETSWTPVTKYSIKYMLDSETKDSDIFLSIDLLDNPFEYKLDIEENNQIKKYQVDLIETFNYLAGIFVDKIITKQDNNVDYIAVIGKREDKRVIVIWRNKNSSFDPVKDKEFVEKEIIADEDFDEIFVNGSSLIENAISLDLLFKAEMMGGL</sequence>
<protein>
    <submittedName>
        <fullName evidence="1">Uncharacterized protein</fullName>
    </submittedName>
</protein>